<name>A0ACA9SE99_9GLOM</name>
<comment type="caution">
    <text evidence="1">The sequence shown here is derived from an EMBL/GenBank/DDBJ whole genome shotgun (WGS) entry which is preliminary data.</text>
</comment>
<accession>A0ACA9SE99</accession>
<reference evidence="1" key="1">
    <citation type="submission" date="2021-06" db="EMBL/GenBank/DDBJ databases">
        <authorList>
            <person name="Kallberg Y."/>
            <person name="Tangrot J."/>
            <person name="Rosling A."/>
        </authorList>
    </citation>
    <scope>NUCLEOTIDE SEQUENCE</scope>
    <source>
        <strain evidence="1">MA461A</strain>
    </source>
</reference>
<feature type="non-terminal residue" evidence="1">
    <location>
        <position position="104"/>
    </location>
</feature>
<dbReference type="Proteomes" id="UP000789920">
    <property type="component" value="Unassembled WGS sequence"/>
</dbReference>
<organism evidence="1 2">
    <name type="scientific">Racocetra persica</name>
    <dbReference type="NCBI Taxonomy" id="160502"/>
    <lineage>
        <taxon>Eukaryota</taxon>
        <taxon>Fungi</taxon>
        <taxon>Fungi incertae sedis</taxon>
        <taxon>Mucoromycota</taxon>
        <taxon>Glomeromycotina</taxon>
        <taxon>Glomeromycetes</taxon>
        <taxon>Diversisporales</taxon>
        <taxon>Gigasporaceae</taxon>
        <taxon>Racocetra</taxon>
    </lineage>
</organism>
<dbReference type="EMBL" id="CAJVQC010108149">
    <property type="protein sequence ID" value="CAG8834074.1"/>
    <property type="molecule type" value="Genomic_DNA"/>
</dbReference>
<evidence type="ECO:0000313" key="2">
    <source>
        <dbReference type="Proteomes" id="UP000789920"/>
    </source>
</evidence>
<proteinExistence type="predicted"/>
<feature type="non-terminal residue" evidence="1">
    <location>
        <position position="1"/>
    </location>
</feature>
<evidence type="ECO:0000313" key="1">
    <source>
        <dbReference type="EMBL" id="CAG8834074.1"/>
    </source>
</evidence>
<gene>
    <name evidence="1" type="ORF">RPERSI_LOCUS29067</name>
</gene>
<sequence>SVAVNINKNLVIRSATPTGDKSWDNWNGQVHVTPSAIFKPTTLNDLVDIVKLAKQNNKTIRCAAQGHSVSQLSYTKNYLVIVTELTQVTVQKNQKYGWTVTAEA</sequence>
<protein>
    <submittedName>
        <fullName evidence="1">25940_t:CDS:1</fullName>
    </submittedName>
</protein>
<keyword evidence="2" id="KW-1185">Reference proteome</keyword>